<dbReference type="InterPro" id="IPR010730">
    <property type="entry name" value="HET"/>
</dbReference>
<accession>A0A8E2JTI2</accession>
<name>A0A8E2JTI2_9PEZI</name>
<dbReference type="Proteomes" id="UP000250140">
    <property type="component" value="Unassembled WGS sequence"/>
</dbReference>
<dbReference type="InterPro" id="IPR052895">
    <property type="entry name" value="HetReg/Transcr_Mod"/>
</dbReference>
<dbReference type="PANTHER" id="PTHR24148:SF82">
    <property type="entry name" value="HETEROKARYON INCOMPATIBILITY DOMAIN-CONTAINING PROTEIN"/>
    <property type="match status" value="1"/>
</dbReference>
<dbReference type="EMBL" id="KV749539">
    <property type="protein sequence ID" value="OCL08999.1"/>
    <property type="molecule type" value="Genomic_DNA"/>
</dbReference>
<evidence type="ECO:0000313" key="2">
    <source>
        <dbReference type="EMBL" id="OCL08999.1"/>
    </source>
</evidence>
<dbReference type="AlphaFoldDB" id="A0A8E2JTI2"/>
<dbReference type="PANTHER" id="PTHR24148">
    <property type="entry name" value="ANKYRIN REPEAT DOMAIN-CONTAINING PROTEIN 39 HOMOLOG-RELATED"/>
    <property type="match status" value="1"/>
</dbReference>
<gene>
    <name evidence="2" type="ORF">AOQ84DRAFT_354210</name>
</gene>
<reference evidence="2 3" key="1">
    <citation type="journal article" date="2016" name="Nat. Commun.">
        <title>Ectomycorrhizal ecology is imprinted in the genome of the dominant symbiotic fungus Cenococcum geophilum.</title>
        <authorList>
            <consortium name="DOE Joint Genome Institute"/>
            <person name="Peter M."/>
            <person name="Kohler A."/>
            <person name="Ohm R.A."/>
            <person name="Kuo A."/>
            <person name="Krutzmann J."/>
            <person name="Morin E."/>
            <person name="Arend M."/>
            <person name="Barry K.W."/>
            <person name="Binder M."/>
            <person name="Choi C."/>
            <person name="Clum A."/>
            <person name="Copeland A."/>
            <person name="Grisel N."/>
            <person name="Haridas S."/>
            <person name="Kipfer T."/>
            <person name="LaButti K."/>
            <person name="Lindquist E."/>
            <person name="Lipzen A."/>
            <person name="Maire R."/>
            <person name="Meier B."/>
            <person name="Mihaltcheva S."/>
            <person name="Molinier V."/>
            <person name="Murat C."/>
            <person name="Poggeler S."/>
            <person name="Quandt C.A."/>
            <person name="Sperisen C."/>
            <person name="Tritt A."/>
            <person name="Tisserant E."/>
            <person name="Crous P.W."/>
            <person name="Henrissat B."/>
            <person name="Nehls U."/>
            <person name="Egli S."/>
            <person name="Spatafora J.W."/>
            <person name="Grigoriev I.V."/>
            <person name="Martin F.M."/>
        </authorList>
    </citation>
    <scope>NUCLEOTIDE SEQUENCE [LARGE SCALE GENOMIC DNA]</scope>
    <source>
        <strain evidence="2 3">CBS 207.34</strain>
    </source>
</reference>
<feature type="domain" description="Heterokaryon incompatibility" evidence="1">
    <location>
        <begin position="186"/>
        <end position="343"/>
    </location>
</feature>
<dbReference type="Pfam" id="PF06985">
    <property type="entry name" value="HET"/>
    <property type="match status" value="1"/>
</dbReference>
<sequence length="801" mass="90155">MIICPLISRVEFPLLKALLSNQRYINLHRLFRTTGVSQLRLTTECRKRSNKPTPGVRCRPRLYHKRLPKHPPQTPTRIFSSAVAPDNCVDNEKFDRSNAQADATPAQEVVLVKVSENTKQRLFRDGASNPPARKSEAKAILQRLRTLNPELSQAFDLKETALSGVPLRLLCSKDSGVTNTKDVPSYLAVSYCWRNADWSVASGFKTSAPWPISAVMAREVLKLRESDDEGIWVDIPCLDQTNNKEKNLGIGCMNVIFRSARRMVIVMEDVQLSEEEEALFLRYFHTSSPLLTYADNATALENEDELLSYLNLQPSKEEIRVLLTTFQKILSARWFSRAWCSHEFRVSPHWMETNPVILVFRSNGEALQIPLMALAWYDSLFWNHHPQNTPPDMAEFRLRQLLHYSPVQDTLEPAAASLFHQFLTSNAFECTVPSDRISITMNLCGLGLYFRGLPKATHTVKDCFWALITLSLAAGRTEGLSQAGKIFEFYRDNADNKTALSTDRPFRNELNIDDRKPPRLLDSITAVTQDFIKLDLMIIKGTPLPPSPEGLHIAKGIIDCGLSQKQDIPTELRPMIDHAIAQMEAIDPNLPSRWLLEAMACSLDCGLKWLIDFSSILEQQAQIKCWDLGNLPASNETYIPAALKLLSAHGLSKSNTPGFSEKYLQPVLQALTLLADDRFKTLIQKPSKLILSPSSVQALIGRTDTKHTLAVPVALDSSPFFEDRVWLLESQEPQRPELSPGSQFTNQYSHGGVEACPSSHMVVFNKQVSWRLAGTRSLVGCGKIVPDGKVIKLLKNQRVFW</sequence>
<dbReference type="OrthoDB" id="270167at2759"/>
<proteinExistence type="predicted"/>
<protein>
    <recommendedName>
        <fullName evidence="1">Heterokaryon incompatibility domain-containing protein</fullName>
    </recommendedName>
</protein>
<keyword evidence="3" id="KW-1185">Reference proteome</keyword>
<organism evidence="2 3">
    <name type="scientific">Glonium stellatum</name>
    <dbReference type="NCBI Taxonomy" id="574774"/>
    <lineage>
        <taxon>Eukaryota</taxon>
        <taxon>Fungi</taxon>
        <taxon>Dikarya</taxon>
        <taxon>Ascomycota</taxon>
        <taxon>Pezizomycotina</taxon>
        <taxon>Dothideomycetes</taxon>
        <taxon>Pleosporomycetidae</taxon>
        <taxon>Gloniales</taxon>
        <taxon>Gloniaceae</taxon>
        <taxon>Glonium</taxon>
    </lineage>
</organism>
<evidence type="ECO:0000259" key="1">
    <source>
        <dbReference type="Pfam" id="PF06985"/>
    </source>
</evidence>
<evidence type="ECO:0000313" key="3">
    <source>
        <dbReference type="Proteomes" id="UP000250140"/>
    </source>
</evidence>